<keyword evidence="1" id="KW-0479">Metal-binding</keyword>
<protein>
    <recommendedName>
        <fullName evidence="2">C2H2-type domain-containing protein</fullName>
    </recommendedName>
</protein>
<dbReference type="InterPro" id="IPR013087">
    <property type="entry name" value="Znf_C2H2_type"/>
</dbReference>
<proteinExistence type="predicted"/>
<dbReference type="GeneID" id="126882528"/>
<evidence type="ECO:0000313" key="3">
    <source>
        <dbReference type="EnsemblMetazoa" id="XP_050503452.1"/>
    </source>
</evidence>
<evidence type="ECO:0000313" key="4">
    <source>
        <dbReference type="Proteomes" id="UP001652700"/>
    </source>
</evidence>
<feature type="domain" description="C2H2-type" evidence="2">
    <location>
        <begin position="53"/>
        <end position="80"/>
    </location>
</feature>
<dbReference type="PROSITE" id="PS50157">
    <property type="entry name" value="ZINC_FINGER_C2H2_2"/>
    <property type="match status" value="1"/>
</dbReference>
<dbReference type="RefSeq" id="XP_050503452.1">
    <property type="nucleotide sequence ID" value="XM_050647495.1"/>
</dbReference>
<dbReference type="Proteomes" id="UP001652700">
    <property type="component" value="Unplaced"/>
</dbReference>
<reference evidence="3" key="1">
    <citation type="submission" date="2025-05" db="UniProtKB">
        <authorList>
            <consortium name="EnsemblMetazoa"/>
        </authorList>
    </citation>
    <scope>IDENTIFICATION</scope>
</reference>
<accession>A0ABM5JZT8</accession>
<keyword evidence="1" id="KW-0862">Zinc</keyword>
<dbReference type="Gene3D" id="3.30.160.60">
    <property type="entry name" value="Classic Zinc Finger"/>
    <property type="match status" value="2"/>
</dbReference>
<evidence type="ECO:0000256" key="1">
    <source>
        <dbReference type="PROSITE-ProRule" id="PRU00042"/>
    </source>
</evidence>
<organism evidence="3 4">
    <name type="scientific">Diabrotica virgifera virgifera</name>
    <name type="common">western corn rootworm</name>
    <dbReference type="NCBI Taxonomy" id="50390"/>
    <lineage>
        <taxon>Eukaryota</taxon>
        <taxon>Metazoa</taxon>
        <taxon>Ecdysozoa</taxon>
        <taxon>Arthropoda</taxon>
        <taxon>Hexapoda</taxon>
        <taxon>Insecta</taxon>
        <taxon>Pterygota</taxon>
        <taxon>Neoptera</taxon>
        <taxon>Endopterygota</taxon>
        <taxon>Coleoptera</taxon>
        <taxon>Polyphaga</taxon>
        <taxon>Cucujiformia</taxon>
        <taxon>Chrysomeloidea</taxon>
        <taxon>Chrysomelidae</taxon>
        <taxon>Galerucinae</taxon>
        <taxon>Diabroticina</taxon>
        <taxon>Diabroticites</taxon>
        <taxon>Diabrotica</taxon>
    </lineage>
</organism>
<keyword evidence="1" id="KW-0863">Zinc-finger</keyword>
<keyword evidence="4" id="KW-1185">Reference proteome</keyword>
<evidence type="ECO:0000259" key="2">
    <source>
        <dbReference type="PROSITE" id="PS50157"/>
    </source>
</evidence>
<dbReference type="Pfam" id="PF00096">
    <property type="entry name" value="zf-C2H2"/>
    <property type="match status" value="2"/>
</dbReference>
<dbReference type="InterPro" id="IPR036236">
    <property type="entry name" value="Znf_C2H2_sf"/>
</dbReference>
<dbReference type="SMART" id="SM00355">
    <property type="entry name" value="ZnF_C2H2"/>
    <property type="match status" value="3"/>
</dbReference>
<dbReference type="EnsemblMetazoa" id="XM_050647495.1">
    <property type="protein sequence ID" value="XP_050503452.1"/>
    <property type="gene ID" value="LOC126882528"/>
</dbReference>
<sequence>MKYYCGKDPSMVCHHCGYKTYHKGNLKYHVLKHHRKEENLTNKHSITLSDCFFHCDTCGRPYKLKTSLREHKRKYCQIGPQFACPHCPYKAKLKGNLRRHIILRHEVL</sequence>
<name>A0ABM5JZT8_DIAVI</name>
<dbReference type="SUPFAM" id="SSF57667">
    <property type="entry name" value="beta-beta-alpha zinc fingers"/>
    <property type="match status" value="1"/>
</dbReference>